<name>A0A2J6SPQ5_9HELO</name>
<reference evidence="2 3" key="1">
    <citation type="submission" date="2016-04" db="EMBL/GenBank/DDBJ databases">
        <title>A degradative enzymes factory behind the ericoid mycorrhizal symbiosis.</title>
        <authorList>
            <consortium name="DOE Joint Genome Institute"/>
            <person name="Martino E."/>
            <person name="Morin E."/>
            <person name="Grelet G."/>
            <person name="Kuo A."/>
            <person name="Kohler A."/>
            <person name="Daghino S."/>
            <person name="Barry K."/>
            <person name="Choi C."/>
            <person name="Cichocki N."/>
            <person name="Clum A."/>
            <person name="Copeland A."/>
            <person name="Hainaut M."/>
            <person name="Haridas S."/>
            <person name="Labutti K."/>
            <person name="Lindquist E."/>
            <person name="Lipzen A."/>
            <person name="Khouja H.-R."/>
            <person name="Murat C."/>
            <person name="Ohm R."/>
            <person name="Olson A."/>
            <person name="Spatafora J."/>
            <person name="Veneault-Fourrey C."/>
            <person name="Henrissat B."/>
            <person name="Grigoriev I."/>
            <person name="Martin F."/>
            <person name="Perotto S."/>
        </authorList>
    </citation>
    <scope>NUCLEOTIDE SEQUENCE [LARGE SCALE GENOMIC DNA]</scope>
    <source>
        <strain evidence="2 3">E</strain>
    </source>
</reference>
<accession>A0A2J6SPQ5</accession>
<dbReference type="Proteomes" id="UP000235371">
    <property type="component" value="Unassembled WGS sequence"/>
</dbReference>
<feature type="compositionally biased region" description="Polar residues" evidence="1">
    <location>
        <begin position="323"/>
        <end position="335"/>
    </location>
</feature>
<dbReference type="OrthoDB" id="4838114at2759"/>
<feature type="region of interest" description="Disordered" evidence="1">
    <location>
        <begin position="396"/>
        <end position="416"/>
    </location>
</feature>
<gene>
    <name evidence="2" type="ORF">K444DRAFT_635681</name>
</gene>
<feature type="compositionally biased region" description="Low complexity" evidence="1">
    <location>
        <begin position="205"/>
        <end position="215"/>
    </location>
</feature>
<sequence>MPLLTKMGSLREDGQEQHSVLLQQQIGEVREQTVQDSGYEYFEEYDQEECDDSDMEGSIIHRGRPKKPVKPPVVPQRSEKRASRLLENVMLELQNLDGSRQKEEDKISLVHESDPHELYLSSEEDASFSDDNDDSPTDFEEGTSSEDAKATRASSPRASSRKSQEDTARVVSFTSVGKPQIVEINVPNTSPSTANKRITLKLETLTSSHTPTSSLQKSTRRPTPLKLHPTLRRMSISSVTSLYSPPPSSTTAVPYAASTTSLSLMPSNTNTSLAPRKSSRLASNLTSLVTNTKNSFQSASQSAHTFLNSDPFATPTSTTSTSYIPLSKNTNNNNVGEEREEQTPKTPTRWGASFLSKARKPSMPKISLAYTAGVIRPRENSEASASMLNLSIAATESEKEKATSEPIETAESDREPLRISTSLPRTSSLESKKVEAGEKVRYEDIIKGAGELVRSPTSIPTPKERRTIAFGKLVRTKSWKGKGARPQMST</sequence>
<evidence type="ECO:0000313" key="2">
    <source>
        <dbReference type="EMBL" id="PMD52723.1"/>
    </source>
</evidence>
<feature type="region of interest" description="Disordered" evidence="1">
    <location>
        <begin position="46"/>
        <end position="172"/>
    </location>
</feature>
<dbReference type="STRING" id="1095630.A0A2J6SPQ5"/>
<proteinExistence type="predicted"/>
<feature type="region of interest" description="Disordered" evidence="1">
    <location>
        <begin position="205"/>
        <end position="225"/>
    </location>
</feature>
<protein>
    <submittedName>
        <fullName evidence="2">Uncharacterized protein</fullName>
    </submittedName>
</protein>
<dbReference type="RefSeq" id="XP_024729627.1">
    <property type="nucleotide sequence ID" value="XM_024883899.1"/>
</dbReference>
<evidence type="ECO:0000313" key="3">
    <source>
        <dbReference type="Proteomes" id="UP000235371"/>
    </source>
</evidence>
<feature type="region of interest" description="Disordered" evidence="1">
    <location>
        <begin position="312"/>
        <end position="349"/>
    </location>
</feature>
<feature type="compositionally biased region" description="Acidic residues" evidence="1">
    <location>
        <begin position="122"/>
        <end position="144"/>
    </location>
</feature>
<dbReference type="InParanoid" id="A0A2J6SPQ5"/>
<evidence type="ECO:0000256" key="1">
    <source>
        <dbReference type="SAM" id="MobiDB-lite"/>
    </source>
</evidence>
<organism evidence="2 3">
    <name type="scientific">Hyaloscypha bicolor E</name>
    <dbReference type="NCBI Taxonomy" id="1095630"/>
    <lineage>
        <taxon>Eukaryota</taxon>
        <taxon>Fungi</taxon>
        <taxon>Dikarya</taxon>
        <taxon>Ascomycota</taxon>
        <taxon>Pezizomycotina</taxon>
        <taxon>Leotiomycetes</taxon>
        <taxon>Helotiales</taxon>
        <taxon>Hyaloscyphaceae</taxon>
        <taxon>Hyaloscypha</taxon>
        <taxon>Hyaloscypha bicolor</taxon>
    </lineage>
</organism>
<dbReference type="GeneID" id="36591976"/>
<dbReference type="EMBL" id="KZ613895">
    <property type="protein sequence ID" value="PMD52723.1"/>
    <property type="molecule type" value="Genomic_DNA"/>
</dbReference>
<feature type="compositionally biased region" description="Basic and acidic residues" evidence="1">
    <location>
        <begin position="99"/>
        <end position="117"/>
    </location>
</feature>
<keyword evidence="3" id="KW-1185">Reference proteome</keyword>
<feature type="compositionally biased region" description="Acidic residues" evidence="1">
    <location>
        <begin position="46"/>
        <end position="55"/>
    </location>
</feature>
<dbReference type="AlphaFoldDB" id="A0A2J6SPQ5"/>